<dbReference type="GO" id="GO:0004355">
    <property type="term" value="F:glutamate synthase (NADPH) activity"/>
    <property type="evidence" value="ECO:0007669"/>
    <property type="project" value="UniProtKB-EC"/>
</dbReference>
<dbReference type="InterPro" id="IPR009051">
    <property type="entry name" value="Helical_ferredxn"/>
</dbReference>
<dbReference type="Gene3D" id="1.10.1060.10">
    <property type="entry name" value="Alpha-helical ferredoxin"/>
    <property type="match status" value="1"/>
</dbReference>
<dbReference type="Gene3D" id="3.50.50.60">
    <property type="entry name" value="FAD/NAD(P)-binding domain"/>
    <property type="match status" value="2"/>
</dbReference>
<proteinExistence type="predicted"/>
<organism evidence="3">
    <name type="scientific">Veillonella ratti</name>
    <dbReference type="NCBI Taxonomy" id="103892"/>
    <lineage>
        <taxon>Bacteria</taxon>
        <taxon>Bacillati</taxon>
        <taxon>Bacillota</taxon>
        <taxon>Negativicutes</taxon>
        <taxon>Veillonellales</taxon>
        <taxon>Veillonellaceae</taxon>
        <taxon>Veillonella</taxon>
    </lineage>
</organism>
<feature type="domain" description="Dihydroprymidine dehydrogenase" evidence="2">
    <location>
        <begin position="34"/>
        <end position="131"/>
    </location>
</feature>
<dbReference type="InterPro" id="IPR023753">
    <property type="entry name" value="FAD/NAD-binding_dom"/>
</dbReference>
<dbReference type="PRINTS" id="PR00419">
    <property type="entry name" value="ADXRDTASE"/>
</dbReference>
<dbReference type="SUPFAM" id="SSF46548">
    <property type="entry name" value="alpha-helical ferredoxin"/>
    <property type="match status" value="1"/>
</dbReference>
<evidence type="ECO:0000259" key="2">
    <source>
        <dbReference type="Pfam" id="PF14691"/>
    </source>
</evidence>
<dbReference type="PANTHER" id="PTHR42783">
    <property type="entry name" value="GLUTAMATE SYNTHASE [NADPH] SMALL CHAIN"/>
    <property type="match status" value="1"/>
</dbReference>
<reference evidence="3" key="1">
    <citation type="submission" date="2019-11" db="EMBL/GenBank/DDBJ databases">
        <authorList>
            <person name="Feng L."/>
        </authorList>
    </citation>
    <scope>NUCLEOTIDE SEQUENCE</scope>
    <source>
        <strain evidence="3">VrattiLFYP33</strain>
    </source>
</reference>
<dbReference type="InterPro" id="IPR028261">
    <property type="entry name" value="DPD_II"/>
</dbReference>
<dbReference type="PANTHER" id="PTHR42783:SF3">
    <property type="entry name" value="GLUTAMATE SYNTHASE [NADPH] SMALL CHAIN-RELATED"/>
    <property type="match status" value="1"/>
</dbReference>
<dbReference type="Pfam" id="PF14691">
    <property type="entry name" value="Fer4_20"/>
    <property type="match status" value="1"/>
</dbReference>
<evidence type="ECO:0000313" key="3">
    <source>
        <dbReference type="EMBL" id="VYU34572.1"/>
    </source>
</evidence>
<dbReference type="EC" id="1.4.1.13" evidence="3"/>
<dbReference type="GO" id="GO:0051536">
    <property type="term" value="F:iron-sulfur cluster binding"/>
    <property type="evidence" value="ECO:0007669"/>
    <property type="project" value="InterPro"/>
</dbReference>
<feature type="domain" description="FAD/NAD(P)-binding" evidence="1">
    <location>
        <begin position="148"/>
        <end position="447"/>
    </location>
</feature>
<dbReference type="AlphaFoldDB" id="A0A6N3E1M7"/>
<dbReference type="EMBL" id="CACRUX010000064">
    <property type="protein sequence ID" value="VYU34572.1"/>
    <property type="molecule type" value="Genomic_DNA"/>
</dbReference>
<dbReference type="SUPFAM" id="SSF51971">
    <property type="entry name" value="Nucleotide-binding domain"/>
    <property type="match status" value="1"/>
</dbReference>
<sequence length="467" mass="50631">MVGPNEVTNQQAGNIVANDAAAKARHHAYLEDADYTLEEALAEAKRCLNCAKPLCRTGCPIENEIPRFIQAIARGNFGEANDIIGERSNLPAVCGRVCPREKQCEGHCILNRANKPINIGKLERFAADFESLHGLRRMKPIIKDQGKIGIIGSGPAGLTVASDMAKLGYEVTIFEKQDEPGGILLYGIPAFRLSKEVVHREINRLKALGVKFECNTVIGPDKTIDSLFEEGYDAIFIATGTHVPMELPMRGDEKPGVLQAMALLTAVQLHQNGRVGDDAIPVQKGDRVVVIGAGNVAMDAARTCVRLGAESVTVAYRRGEENMSANPSEYEEAKEENIRFKFYAAPSSVEGDVVVEGLRCEIQEPQEDGSIQPTGHYEVIPADKIIIAIGHKPNARLVGPGNGIEVNKDGYVVTREMPYGMTSRKGVFAGGDVVHKPATVVLAMRAAKKVVEGMVNYCEAKRYLGDL</sequence>
<accession>A0A6N3E1M7</accession>
<dbReference type="RefSeq" id="WP_021840274.1">
    <property type="nucleotide sequence ID" value="NZ_CACRUX010000064.1"/>
</dbReference>
<evidence type="ECO:0000259" key="1">
    <source>
        <dbReference type="Pfam" id="PF07992"/>
    </source>
</evidence>
<keyword evidence="3" id="KW-0560">Oxidoreductase</keyword>
<gene>
    <name evidence="3" type="primary">gltD_1</name>
    <name evidence="3" type="ORF">VRLFYP33_01796</name>
</gene>
<dbReference type="Pfam" id="PF07992">
    <property type="entry name" value="Pyr_redox_2"/>
    <property type="match status" value="1"/>
</dbReference>
<protein>
    <submittedName>
        <fullName evidence="3">Glutamate synthase [NADPH] small chain</fullName>
        <ecNumber evidence="3">1.4.1.13</ecNumber>
    </submittedName>
</protein>
<name>A0A6N3E1M7_9FIRM</name>
<dbReference type="InterPro" id="IPR036188">
    <property type="entry name" value="FAD/NAD-bd_sf"/>
</dbReference>